<evidence type="ECO:0000313" key="3">
    <source>
        <dbReference type="EMBL" id="CAI8593632.1"/>
    </source>
</evidence>
<evidence type="ECO:0000259" key="2">
    <source>
        <dbReference type="PROSITE" id="PS50966"/>
    </source>
</evidence>
<dbReference type="AlphaFoldDB" id="A0AAV0Z764"/>
<evidence type="ECO:0000313" key="4">
    <source>
        <dbReference type="Proteomes" id="UP001157006"/>
    </source>
</evidence>
<gene>
    <name evidence="3" type="ORF">VFH_I101080</name>
</gene>
<name>A0AAV0Z764_VICFA</name>
<keyword evidence="1" id="KW-0863">Zinc-finger</keyword>
<keyword evidence="4" id="KW-1185">Reference proteome</keyword>
<accession>A0AAV0Z764</accession>
<dbReference type="Proteomes" id="UP001157006">
    <property type="component" value="Chromosome 1S"/>
</dbReference>
<keyword evidence="1" id="KW-0862">Zinc</keyword>
<keyword evidence="1" id="KW-0479">Metal-binding</keyword>
<organism evidence="3 4">
    <name type="scientific">Vicia faba</name>
    <name type="common">Broad bean</name>
    <name type="synonym">Faba vulgaris</name>
    <dbReference type="NCBI Taxonomy" id="3906"/>
    <lineage>
        <taxon>Eukaryota</taxon>
        <taxon>Viridiplantae</taxon>
        <taxon>Streptophyta</taxon>
        <taxon>Embryophyta</taxon>
        <taxon>Tracheophyta</taxon>
        <taxon>Spermatophyta</taxon>
        <taxon>Magnoliopsida</taxon>
        <taxon>eudicotyledons</taxon>
        <taxon>Gunneridae</taxon>
        <taxon>Pentapetalae</taxon>
        <taxon>rosids</taxon>
        <taxon>fabids</taxon>
        <taxon>Fabales</taxon>
        <taxon>Fabaceae</taxon>
        <taxon>Papilionoideae</taxon>
        <taxon>50 kb inversion clade</taxon>
        <taxon>NPAAA clade</taxon>
        <taxon>Hologalegina</taxon>
        <taxon>IRL clade</taxon>
        <taxon>Fabeae</taxon>
        <taxon>Vicia</taxon>
    </lineage>
</organism>
<feature type="non-terminal residue" evidence="3">
    <location>
        <position position="1"/>
    </location>
</feature>
<evidence type="ECO:0000256" key="1">
    <source>
        <dbReference type="PROSITE-ProRule" id="PRU00325"/>
    </source>
</evidence>
<feature type="domain" description="SWIM-type" evidence="2">
    <location>
        <begin position="58"/>
        <end position="102"/>
    </location>
</feature>
<dbReference type="GO" id="GO:0008270">
    <property type="term" value="F:zinc ion binding"/>
    <property type="evidence" value="ECO:0007669"/>
    <property type="project" value="UniProtKB-KW"/>
</dbReference>
<protein>
    <recommendedName>
        <fullName evidence="2">SWIM-type domain-containing protein</fullName>
    </recommendedName>
</protein>
<proteinExistence type="predicted"/>
<sequence length="167" mass="19687">LVLSKFLSKFKYIKFTPFPVFLGQLWSESYMKYIKARDVKVNTHLIIRFDRHSHNFIFKVTIDHNGGCQDKSTLPSRWCDCGKFQAFRVPCSHVIVTCMYTHQDALLLLFSIYKSETLFSVYNNDFSVVAKPDYWPAYEGKIAWHNDQMRRNKNESVSQLKWTPLTS</sequence>
<dbReference type="EMBL" id="OX451735">
    <property type="protein sequence ID" value="CAI8593632.1"/>
    <property type="molecule type" value="Genomic_DNA"/>
</dbReference>
<reference evidence="3 4" key="1">
    <citation type="submission" date="2023-01" db="EMBL/GenBank/DDBJ databases">
        <authorList>
            <person name="Kreplak J."/>
        </authorList>
    </citation>
    <scope>NUCLEOTIDE SEQUENCE [LARGE SCALE GENOMIC DNA]</scope>
</reference>
<dbReference type="PROSITE" id="PS50966">
    <property type="entry name" value="ZF_SWIM"/>
    <property type="match status" value="1"/>
</dbReference>
<dbReference type="Pfam" id="PF04434">
    <property type="entry name" value="SWIM"/>
    <property type="match status" value="1"/>
</dbReference>
<dbReference type="InterPro" id="IPR007527">
    <property type="entry name" value="Znf_SWIM"/>
</dbReference>